<evidence type="ECO:0000256" key="4">
    <source>
        <dbReference type="ARBA" id="ARBA00022777"/>
    </source>
</evidence>
<dbReference type="eggNOG" id="KOG0616">
    <property type="taxonomic scope" value="Eukaryota"/>
</dbReference>
<keyword evidence="3" id="KW-0547">Nucleotide-binding</keyword>
<keyword evidence="8" id="KW-1185">Reference proteome</keyword>
<dbReference type="SMART" id="SM00220">
    <property type="entry name" value="S_TKc"/>
    <property type="match status" value="1"/>
</dbReference>
<dbReference type="SUPFAM" id="SSF56112">
    <property type="entry name" value="Protein kinase-like (PK-like)"/>
    <property type="match status" value="1"/>
</dbReference>
<sequence length="253" mass="28005">MEGYERTPVVNLTHGDFDLGDIAHESARGCLRNGTVRLPGANGGAEECLVRVVSKRRQRHSCDWLVRQKAALLQFGHPFLLCLLGTFQDDRNLFGVFEPCAGGELFSWLRKGEVPWAVASFYGAEVAAALDHVHLCKLRERSRGTVLRSVAPECVWLDRLGHVKLRDFDHIGILDEDGRCSTICGLLDYAAPELLRRGDHGAPVDWWGLGVLLYEICVGEPPFFGDDAVESFKLALHANPSWTTRVANRAGKG</sequence>
<proteinExistence type="predicted"/>
<dbReference type="GO" id="GO:0004691">
    <property type="term" value="F:cAMP-dependent protein kinase activity"/>
    <property type="evidence" value="ECO:0007669"/>
    <property type="project" value="TreeGrafter"/>
</dbReference>
<dbReference type="Gene3D" id="3.30.200.20">
    <property type="entry name" value="Phosphorylase Kinase, domain 1"/>
    <property type="match status" value="1"/>
</dbReference>
<dbReference type="AlphaFoldDB" id="F0Y832"/>
<dbReference type="GO" id="GO:0005952">
    <property type="term" value="C:cAMP-dependent protein kinase complex"/>
    <property type="evidence" value="ECO:0007669"/>
    <property type="project" value="TreeGrafter"/>
</dbReference>
<accession>F0Y832</accession>
<evidence type="ECO:0000313" key="7">
    <source>
        <dbReference type="EMBL" id="EGB08785.1"/>
    </source>
</evidence>
<dbReference type="EMBL" id="GL833127">
    <property type="protein sequence ID" value="EGB08785.1"/>
    <property type="molecule type" value="Genomic_DNA"/>
</dbReference>
<evidence type="ECO:0000259" key="6">
    <source>
        <dbReference type="PROSITE" id="PS50011"/>
    </source>
</evidence>
<dbReference type="OrthoDB" id="6019793at2759"/>
<keyword evidence="2" id="KW-0808">Transferase</keyword>
<name>F0Y832_AURAN</name>
<dbReference type="GO" id="GO:0005524">
    <property type="term" value="F:ATP binding"/>
    <property type="evidence" value="ECO:0007669"/>
    <property type="project" value="UniProtKB-KW"/>
</dbReference>
<gene>
    <name evidence="7" type="ORF">AURANDRAFT_25675</name>
</gene>
<keyword evidence="1" id="KW-0723">Serine/threonine-protein kinase</keyword>
<keyword evidence="5" id="KW-0067">ATP-binding</keyword>
<dbReference type="KEGG" id="aaf:AURANDRAFT_25675"/>
<dbReference type="Proteomes" id="UP000002729">
    <property type="component" value="Unassembled WGS sequence"/>
</dbReference>
<feature type="domain" description="Protein kinase" evidence="6">
    <location>
        <begin position="17"/>
        <end position="253"/>
    </location>
</feature>
<protein>
    <recommendedName>
        <fullName evidence="6">Protein kinase domain-containing protein</fullName>
    </recommendedName>
</protein>
<dbReference type="PROSITE" id="PS50011">
    <property type="entry name" value="PROTEIN_KINASE_DOM"/>
    <property type="match status" value="1"/>
</dbReference>
<keyword evidence="4" id="KW-0418">Kinase</keyword>
<dbReference type="Gene3D" id="1.10.510.10">
    <property type="entry name" value="Transferase(Phosphotransferase) domain 1"/>
    <property type="match status" value="1"/>
</dbReference>
<evidence type="ECO:0000256" key="1">
    <source>
        <dbReference type="ARBA" id="ARBA00022527"/>
    </source>
</evidence>
<dbReference type="InterPro" id="IPR000719">
    <property type="entry name" value="Prot_kinase_dom"/>
</dbReference>
<dbReference type="GeneID" id="20220088"/>
<evidence type="ECO:0000313" key="8">
    <source>
        <dbReference type="Proteomes" id="UP000002729"/>
    </source>
</evidence>
<dbReference type="RefSeq" id="XP_009036768.1">
    <property type="nucleotide sequence ID" value="XM_009038520.1"/>
</dbReference>
<dbReference type="InParanoid" id="F0Y832"/>
<dbReference type="InterPro" id="IPR011009">
    <property type="entry name" value="Kinase-like_dom_sf"/>
</dbReference>
<organism evidence="8">
    <name type="scientific">Aureococcus anophagefferens</name>
    <name type="common">Harmful bloom alga</name>
    <dbReference type="NCBI Taxonomy" id="44056"/>
    <lineage>
        <taxon>Eukaryota</taxon>
        <taxon>Sar</taxon>
        <taxon>Stramenopiles</taxon>
        <taxon>Ochrophyta</taxon>
        <taxon>Pelagophyceae</taxon>
        <taxon>Pelagomonadales</taxon>
        <taxon>Pelagomonadaceae</taxon>
        <taxon>Aureococcus</taxon>
    </lineage>
</organism>
<dbReference type="Pfam" id="PF00069">
    <property type="entry name" value="Pkinase"/>
    <property type="match status" value="1"/>
</dbReference>
<dbReference type="PANTHER" id="PTHR24353">
    <property type="entry name" value="CYCLIC NUCLEOTIDE-DEPENDENT PROTEIN KINASE"/>
    <property type="match status" value="1"/>
</dbReference>
<reference evidence="7 8" key="1">
    <citation type="journal article" date="2011" name="Proc. Natl. Acad. Sci. U.S.A.">
        <title>Niche of harmful alga Aureococcus anophagefferens revealed through ecogenomics.</title>
        <authorList>
            <person name="Gobler C.J."/>
            <person name="Berry D.L."/>
            <person name="Dyhrman S.T."/>
            <person name="Wilhelm S.W."/>
            <person name="Salamov A."/>
            <person name="Lobanov A.V."/>
            <person name="Zhang Y."/>
            <person name="Collier J.L."/>
            <person name="Wurch L.L."/>
            <person name="Kustka A.B."/>
            <person name="Dill B.D."/>
            <person name="Shah M."/>
            <person name="VerBerkmoes N.C."/>
            <person name="Kuo A."/>
            <person name="Terry A."/>
            <person name="Pangilinan J."/>
            <person name="Lindquist E.A."/>
            <person name="Lucas S."/>
            <person name="Paulsen I.T."/>
            <person name="Hattenrath-Lehmann T.K."/>
            <person name="Talmage S.C."/>
            <person name="Walker E.A."/>
            <person name="Koch F."/>
            <person name="Burson A.M."/>
            <person name="Marcoval M.A."/>
            <person name="Tang Y.Z."/>
            <person name="Lecleir G.R."/>
            <person name="Coyne K.J."/>
            <person name="Berg G.M."/>
            <person name="Bertrand E.M."/>
            <person name="Saito M.A."/>
            <person name="Gladyshev V.N."/>
            <person name="Grigoriev I.V."/>
        </authorList>
    </citation>
    <scope>NUCLEOTIDE SEQUENCE [LARGE SCALE GENOMIC DNA]</scope>
    <source>
        <strain evidence="8">CCMP 1984</strain>
    </source>
</reference>
<evidence type="ECO:0000256" key="3">
    <source>
        <dbReference type="ARBA" id="ARBA00022741"/>
    </source>
</evidence>
<evidence type="ECO:0000256" key="5">
    <source>
        <dbReference type="ARBA" id="ARBA00022840"/>
    </source>
</evidence>
<dbReference type="PANTHER" id="PTHR24353:SF37">
    <property type="entry name" value="CAMP-DEPENDENT PROTEIN KINASE CATALYTIC SUBUNIT PRKX"/>
    <property type="match status" value="1"/>
</dbReference>
<evidence type="ECO:0000256" key="2">
    <source>
        <dbReference type="ARBA" id="ARBA00022679"/>
    </source>
</evidence>